<feature type="transmembrane region" description="Helical" evidence="2">
    <location>
        <begin position="393"/>
        <end position="413"/>
    </location>
</feature>
<keyword evidence="2" id="KW-0472">Membrane</keyword>
<organism evidence="4 5">
    <name type="scientific">Bifidobacterium primatium</name>
    <dbReference type="NCBI Taxonomy" id="2045438"/>
    <lineage>
        <taxon>Bacteria</taxon>
        <taxon>Bacillati</taxon>
        <taxon>Actinomycetota</taxon>
        <taxon>Actinomycetes</taxon>
        <taxon>Bifidobacteriales</taxon>
        <taxon>Bifidobacteriaceae</taxon>
        <taxon>Bifidobacterium</taxon>
    </lineage>
</organism>
<feature type="domain" description="Zinc-ribbon" evidence="3">
    <location>
        <begin position="482"/>
        <end position="502"/>
    </location>
</feature>
<keyword evidence="2" id="KW-1133">Transmembrane helix</keyword>
<dbReference type="Gene3D" id="2.120.10.30">
    <property type="entry name" value="TolB, C-terminal domain"/>
    <property type="match status" value="1"/>
</dbReference>
<feature type="compositionally biased region" description="Pro residues" evidence="1">
    <location>
        <begin position="453"/>
        <end position="470"/>
    </location>
</feature>
<name>A0A2M9HBL7_9BIFI</name>
<feature type="region of interest" description="Disordered" evidence="1">
    <location>
        <begin position="425"/>
        <end position="476"/>
    </location>
</feature>
<sequence length="507" mass="52937">MSISADGRYVAATRFGSISEKLHTVRIVDLRTGKVNTVSAIGAIMDPKSATLYYSTGASSSDAVRAVDMKGETERRLGDCVGSLMAVSQDGSTMLTATENGSSTRLHQYDLTLPAEKRTFDIEGSVSQARITEDGTTVYVLSLLRQQTSSTPAQYAFSAYSLTSGKQTTSHDVQTDDDVSAVLLTTQFADTHSVMVQRNDKMDLAALDPDSGKLTTVVPSDSGAILGYNLWGSIAAMGKFSVDDNSHVSWKNATIRTIDIGTGKTLTSTAMPERMQENLTGAGEQIALNADGSTAYTVGKQGDVSAVNTSTGAISEAAHPDGERLVRSLAMTPDDSRLVMTTDADSADDPVYLVVMKTHLPKASANASHGIGGSKAGGKGAGGVIDGLTGNPVMTIALAVVVVAGVAVIAVVVMRRRKVGNVAVDGASQPDSVPLPPAARNSAGTGAVRSVPRPVPQPTVPQPSPQPASPPTAAQPTSQWRFCMHCGTRMRAEARFCPSCGRSTQQQ</sequence>
<dbReference type="Pfam" id="PF13240">
    <property type="entry name" value="Zn_Ribbon_1"/>
    <property type="match status" value="1"/>
</dbReference>
<dbReference type="AlphaFoldDB" id="A0A2M9HBL7"/>
<accession>A0A2M9HBL7</accession>
<evidence type="ECO:0000313" key="4">
    <source>
        <dbReference type="EMBL" id="PJM74212.1"/>
    </source>
</evidence>
<protein>
    <recommendedName>
        <fullName evidence="3">Zinc-ribbon domain-containing protein</fullName>
    </recommendedName>
</protein>
<gene>
    <name evidence="4" type="ORF">CS006_03560</name>
</gene>
<keyword evidence="2" id="KW-0812">Transmembrane</keyword>
<dbReference type="SUPFAM" id="SSF50969">
    <property type="entry name" value="YVTN repeat-like/Quinoprotein amine dehydrogenase"/>
    <property type="match status" value="1"/>
</dbReference>
<evidence type="ECO:0000259" key="3">
    <source>
        <dbReference type="Pfam" id="PF13240"/>
    </source>
</evidence>
<keyword evidence="5" id="KW-1185">Reference proteome</keyword>
<evidence type="ECO:0000256" key="1">
    <source>
        <dbReference type="SAM" id="MobiDB-lite"/>
    </source>
</evidence>
<dbReference type="InterPro" id="IPR011042">
    <property type="entry name" value="6-blade_b-propeller_TolB-like"/>
</dbReference>
<proteinExistence type="predicted"/>
<evidence type="ECO:0000313" key="5">
    <source>
        <dbReference type="Proteomes" id="UP000229095"/>
    </source>
</evidence>
<reference evidence="4 5" key="1">
    <citation type="submission" date="2017-10" db="EMBL/GenBank/DDBJ databases">
        <title>Draft genome sequences of strains TRE 1, TRE 9, TRE H and TRI 7, isolated from tamarins, belonging to four potential novel Bifidobacterium species.</title>
        <authorList>
            <person name="Mattarelli P."/>
            <person name="Modesto M."/>
            <person name="Puglisi E."/>
            <person name="Morelli L."/>
            <person name="Spezio C."/>
            <person name="Bonetti A."/>
            <person name="Sandri C."/>
        </authorList>
    </citation>
    <scope>NUCLEOTIDE SEQUENCE [LARGE SCALE GENOMIC DNA]</scope>
    <source>
        <strain evidence="5">TRE1</strain>
    </source>
</reference>
<dbReference type="Gene3D" id="2.130.10.10">
    <property type="entry name" value="YVTN repeat-like/Quinoprotein amine dehydrogenase"/>
    <property type="match status" value="1"/>
</dbReference>
<dbReference type="InterPro" id="IPR026870">
    <property type="entry name" value="Zinc_ribbon_dom"/>
</dbReference>
<comment type="caution">
    <text evidence="4">The sequence shown here is derived from an EMBL/GenBank/DDBJ whole genome shotgun (WGS) entry which is preliminary data.</text>
</comment>
<dbReference type="InterPro" id="IPR011044">
    <property type="entry name" value="Quino_amine_DH_bsu"/>
</dbReference>
<dbReference type="EMBL" id="PEBI01000001">
    <property type="protein sequence ID" value="PJM74212.1"/>
    <property type="molecule type" value="Genomic_DNA"/>
</dbReference>
<dbReference type="Proteomes" id="UP000229095">
    <property type="component" value="Unassembled WGS sequence"/>
</dbReference>
<evidence type="ECO:0000256" key="2">
    <source>
        <dbReference type="SAM" id="Phobius"/>
    </source>
</evidence>
<dbReference type="InterPro" id="IPR015943">
    <property type="entry name" value="WD40/YVTN_repeat-like_dom_sf"/>
</dbReference>